<evidence type="ECO:0000256" key="7">
    <source>
        <dbReference type="SAM" id="Phobius"/>
    </source>
</evidence>
<name>A0A2A4Z307_9PROT</name>
<reference evidence="8" key="2">
    <citation type="journal article" date="2018" name="ISME J.">
        <title>A dynamic microbial community with high functional redundancy inhabits the cold, oxic subseafloor aquifer.</title>
        <authorList>
            <person name="Tully B.J."/>
            <person name="Wheat C.G."/>
            <person name="Glazer B.T."/>
            <person name="Huber J.A."/>
        </authorList>
    </citation>
    <scope>NUCLEOTIDE SEQUENCE</scope>
    <source>
        <strain evidence="8">NORP83</strain>
    </source>
</reference>
<evidence type="ECO:0000256" key="1">
    <source>
        <dbReference type="ARBA" id="ARBA00004651"/>
    </source>
</evidence>
<evidence type="ECO:0000256" key="5">
    <source>
        <dbReference type="ARBA" id="ARBA00022989"/>
    </source>
</evidence>
<dbReference type="EMBL" id="NVUS01000008">
    <property type="protein sequence ID" value="PCJ01291.1"/>
    <property type="molecule type" value="Genomic_DNA"/>
</dbReference>
<comment type="caution">
    <text evidence="8">The sequence shown here is derived from an EMBL/GenBank/DDBJ whole genome shotgun (WGS) entry which is preliminary data.</text>
</comment>
<feature type="transmembrane region" description="Helical" evidence="7">
    <location>
        <begin position="12"/>
        <end position="35"/>
    </location>
</feature>
<keyword evidence="5 7" id="KW-1133">Transmembrane helix</keyword>
<protein>
    <recommendedName>
        <fullName evidence="9">Threonine transporter RhtB</fullName>
    </recommendedName>
</protein>
<reference key="1">
    <citation type="submission" date="2017-08" db="EMBL/GenBank/DDBJ databases">
        <title>A dynamic microbial community with high functional redundancy inhabits the cold, oxic subseafloor aquifer.</title>
        <authorList>
            <person name="Tully B.J."/>
            <person name="Wheat C.G."/>
            <person name="Glazer B.T."/>
            <person name="Huber J.A."/>
        </authorList>
    </citation>
    <scope>NUCLEOTIDE SEQUENCE [LARGE SCALE GENOMIC DNA]</scope>
</reference>
<feature type="transmembrane region" description="Helical" evidence="7">
    <location>
        <begin position="203"/>
        <end position="225"/>
    </location>
</feature>
<feature type="transmembrane region" description="Helical" evidence="7">
    <location>
        <begin position="81"/>
        <end position="102"/>
    </location>
</feature>
<comment type="subcellular location">
    <subcellularLocation>
        <location evidence="1">Cell membrane</location>
        <topology evidence="1">Multi-pass membrane protein</topology>
    </subcellularLocation>
</comment>
<dbReference type="Pfam" id="PF01810">
    <property type="entry name" value="LysE"/>
    <property type="match status" value="1"/>
</dbReference>
<dbReference type="InterPro" id="IPR001123">
    <property type="entry name" value="LeuE-type"/>
</dbReference>
<evidence type="ECO:0000256" key="6">
    <source>
        <dbReference type="ARBA" id="ARBA00023136"/>
    </source>
</evidence>
<keyword evidence="4 7" id="KW-0812">Transmembrane</keyword>
<comment type="similarity">
    <text evidence="2">Belongs to the Rht family.</text>
</comment>
<keyword evidence="6 7" id="KW-0472">Membrane</keyword>
<evidence type="ECO:0000256" key="2">
    <source>
        <dbReference type="ARBA" id="ARBA00007928"/>
    </source>
</evidence>
<feature type="transmembrane region" description="Helical" evidence="7">
    <location>
        <begin position="47"/>
        <end position="75"/>
    </location>
</feature>
<evidence type="ECO:0000313" key="8">
    <source>
        <dbReference type="EMBL" id="PCJ01291.1"/>
    </source>
</evidence>
<dbReference type="PANTHER" id="PTHR30086:SF14">
    <property type="entry name" value="HOMOSERINE_HOMOSERINE LACTONE EFFLUX PROTEIN"/>
    <property type="match status" value="1"/>
</dbReference>
<proteinExistence type="inferred from homology"/>
<keyword evidence="3" id="KW-1003">Cell membrane</keyword>
<organism evidence="8">
    <name type="scientific">OCS116 cluster bacterium</name>
    <dbReference type="NCBI Taxonomy" id="2030921"/>
    <lineage>
        <taxon>Bacteria</taxon>
        <taxon>Pseudomonadati</taxon>
        <taxon>Pseudomonadota</taxon>
        <taxon>Alphaproteobacteria</taxon>
        <taxon>OCS116 cluster</taxon>
    </lineage>
</organism>
<dbReference type="PIRSF" id="PIRSF006324">
    <property type="entry name" value="LeuE"/>
    <property type="match status" value="1"/>
</dbReference>
<dbReference type="GO" id="GO:0005886">
    <property type="term" value="C:plasma membrane"/>
    <property type="evidence" value="ECO:0007669"/>
    <property type="project" value="UniProtKB-SubCell"/>
</dbReference>
<accession>A0A2A4Z307</accession>
<dbReference type="AlphaFoldDB" id="A0A2A4Z307"/>
<feature type="transmembrane region" description="Helical" evidence="7">
    <location>
        <begin position="168"/>
        <end position="191"/>
    </location>
</feature>
<evidence type="ECO:0000256" key="3">
    <source>
        <dbReference type="ARBA" id="ARBA00022475"/>
    </source>
</evidence>
<evidence type="ECO:0008006" key="9">
    <source>
        <dbReference type="Google" id="ProtNLM"/>
    </source>
</evidence>
<evidence type="ECO:0000256" key="4">
    <source>
        <dbReference type="ARBA" id="ARBA00022692"/>
    </source>
</evidence>
<sequence>MFDFLPAAFLDAVILFIFAEALLCISPGPAVLLTISQSMKRGFATGMWGTMGILAANTIYFTLSAIGVGALLIASVTLFTIVKYIGAAYLIVMGIQMLIPLVKSWFNKVDNDEGLNEMLAQEPPVSGGSAFTKGFVIQASNPKNLVFFVAFLPQFVIPELAAEISLTAQFSVLAVISVLIEFFVLIAYIGLSVKLAKWIKAKVMLWIDGTAGAFLMLIGVGLATMKKFSAAH</sequence>
<gene>
    <name evidence="8" type="ORF">COB13_08005</name>
</gene>
<dbReference type="PANTHER" id="PTHR30086">
    <property type="entry name" value="ARGININE EXPORTER PROTEIN ARGO"/>
    <property type="match status" value="1"/>
</dbReference>
<dbReference type="GO" id="GO:0042970">
    <property type="term" value="F:homoserine transmembrane transporter activity"/>
    <property type="evidence" value="ECO:0007669"/>
    <property type="project" value="TreeGrafter"/>
</dbReference>